<evidence type="ECO:0000256" key="1">
    <source>
        <dbReference type="SAM" id="MobiDB-lite"/>
    </source>
</evidence>
<evidence type="ECO:0000313" key="2">
    <source>
        <dbReference type="EMBL" id="KZP25222.1"/>
    </source>
</evidence>
<dbReference type="OrthoDB" id="3269821at2759"/>
<gene>
    <name evidence="2" type="ORF">FIBSPDRAFT_856199</name>
</gene>
<feature type="region of interest" description="Disordered" evidence="1">
    <location>
        <begin position="272"/>
        <end position="300"/>
    </location>
</feature>
<proteinExistence type="predicted"/>
<dbReference type="Proteomes" id="UP000076532">
    <property type="component" value="Unassembled WGS sequence"/>
</dbReference>
<feature type="region of interest" description="Disordered" evidence="1">
    <location>
        <begin position="374"/>
        <end position="398"/>
    </location>
</feature>
<feature type="region of interest" description="Disordered" evidence="1">
    <location>
        <begin position="1"/>
        <end position="70"/>
    </location>
</feature>
<evidence type="ECO:0008006" key="4">
    <source>
        <dbReference type="Google" id="ProtNLM"/>
    </source>
</evidence>
<reference evidence="2 3" key="1">
    <citation type="journal article" date="2016" name="Mol. Biol. Evol.">
        <title>Comparative Genomics of Early-Diverging Mushroom-Forming Fungi Provides Insights into the Origins of Lignocellulose Decay Capabilities.</title>
        <authorList>
            <person name="Nagy L.G."/>
            <person name="Riley R."/>
            <person name="Tritt A."/>
            <person name="Adam C."/>
            <person name="Daum C."/>
            <person name="Floudas D."/>
            <person name="Sun H."/>
            <person name="Yadav J.S."/>
            <person name="Pangilinan J."/>
            <person name="Larsson K.H."/>
            <person name="Matsuura K."/>
            <person name="Barry K."/>
            <person name="Labutti K."/>
            <person name="Kuo R."/>
            <person name="Ohm R.A."/>
            <person name="Bhattacharya S.S."/>
            <person name="Shirouzu T."/>
            <person name="Yoshinaga Y."/>
            <person name="Martin F.M."/>
            <person name="Grigoriev I.V."/>
            <person name="Hibbett D.S."/>
        </authorList>
    </citation>
    <scope>NUCLEOTIDE SEQUENCE [LARGE SCALE GENOMIC DNA]</scope>
    <source>
        <strain evidence="2 3">CBS 109695</strain>
    </source>
</reference>
<feature type="compositionally biased region" description="Low complexity" evidence="1">
    <location>
        <begin position="20"/>
        <end position="36"/>
    </location>
</feature>
<feature type="compositionally biased region" description="Low complexity" evidence="1">
    <location>
        <begin position="289"/>
        <end position="300"/>
    </location>
</feature>
<sequence>MAAESMATLERPRFPDLPRTPSLTSSESSSGRTSSTDFEVHFKRIAAKLPMDGNKKHPPSALDQSTVLQETRRRSRTLSNLMMAARGPSAFVTCLKDSRVLSVCLSYIAWADFHILTRTCRDLRHLMRNPRLREVILGKYVPGFKYALENREMERFREVPVTLHHLELLMISQQMPLHRYPVHALRCISAAHHSAERDEFTRKLGLLAQVHTRFVLLLQSLVHSSSLPAYEQPELSHTPRSPKGELRELVFPAPLSLSFDVETAAVPDIDTVTASRPGHKRHTFPRMISPSNLSQQSLQPTLKRRFSSLPRRLSFFRSNSKVPPPPAAVPRSLQYYSASWKRHPRSDSMPYALSELGDGDPNAPLERPHRRFASANHSRDSSLGSPTPSMALPTPRGSSPHDLAMAISRTRAPILRVFVPCAEMDEEAIAVCEEQLLDCGLWGHLSTGDIVCNIGYVPDDSSNSNTSNSNSSDDSDSRQWLLFNGLVLVPFAPPASPPLDDPLTLPSPFYYAHILAAHTNQVYNIMLPPSDFEEAPAPTLVYSTTTVRSPHSSTGYARVKRYMWIARVTRLARTQFSSFGEGEAIGQGWKGEWVLEGDGTSEGRQVLVDCIRGSETEKRPWEFVREKSGGGRIWIKLLTATPTTNSSAAESHDSI</sequence>
<accession>A0A166NNW2</accession>
<evidence type="ECO:0000313" key="3">
    <source>
        <dbReference type="Proteomes" id="UP000076532"/>
    </source>
</evidence>
<name>A0A166NNW2_9AGAM</name>
<dbReference type="AlphaFoldDB" id="A0A166NNW2"/>
<keyword evidence="3" id="KW-1185">Reference proteome</keyword>
<protein>
    <recommendedName>
        <fullName evidence="4">F-box domain-containing protein</fullName>
    </recommendedName>
</protein>
<organism evidence="2 3">
    <name type="scientific">Athelia psychrophila</name>
    <dbReference type="NCBI Taxonomy" id="1759441"/>
    <lineage>
        <taxon>Eukaryota</taxon>
        <taxon>Fungi</taxon>
        <taxon>Dikarya</taxon>
        <taxon>Basidiomycota</taxon>
        <taxon>Agaricomycotina</taxon>
        <taxon>Agaricomycetes</taxon>
        <taxon>Agaricomycetidae</taxon>
        <taxon>Atheliales</taxon>
        <taxon>Atheliaceae</taxon>
        <taxon>Athelia</taxon>
    </lineage>
</organism>
<dbReference type="EMBL" id="KV417522">
    <property type="protein sequence ID" value="KZP25222.1"/>
    <property type="molecule type" value="Genomic_DNA"/>
</dbReference>